<gene>
    <name evidence="10" type="ORF">A3K89_04605</name>
</gene>
<evidence type="ECO:0000256" key="4">
    <source>
        <dbReference type="ARBA" id="ARBA00022475"/>
    </source>
</evidence>
<feature type="transmembrane region" description="Helical" evidence="8">
    <location>
        <begin position="452"/>
        <end position="475"/>
    </location>
</feature>
<feature type="transmembrane region" description="Helical" evidence="8">
    <location>
        <begin position="411"/>
        <end position="432"/>
    </location>
</feature>
<dbReference type="EMBL" id="LVHI01000012">
    <property type="protein sequence ID" value="OAK54633.1"/>
    <property type="molecule type" value="Genomic_DNA"/>
</dbReference>
<evidence type="ECO:0000256" key="2">
    <source>
        <dbReference type="ARBA" id="ARBA00008537"/>
    </source>
</evidence>
<dbReference type="PANTHER" id="PTHR42718">
    <property type="entry name" value="MAJOR FACILITATOR SUPERFAMILY MULTIDRUG TRANSPORTER MFSC"/>
    <property type="match status" value="1"/>
</dbReference>
<dbReference type="GO" id="GO:0005886">
    <property type="term" value="C:plasma membrane"/>
    <property type="evidence" value="ECO:0007669"/>
    <property type="project" value="UniProtKB-SubCell"/>
</dbReference>
<evidence type="ECO:0000256" key="5">
    <source>
        <dbReference type="ARBA" id="ARBA00022692"/>
    </source>
</evidence>
<evidence type="ECO:0000313" key="11">
    <source>
        <dbReference type="Proteomes" id="UP000077519"/>
    </source>
</evidence>
<dbReference type="SUPFAM" id="SSF103473">
    <property type="entry name" value="MFS general substrate transporter"/>
    <property type="match status" value="1"/>
</dbReference>
<name>A0A177YGK4_9NOCA</name>
<evidence type="ECO:0000256" key="6">
    <source>
        <dbReference type="ARBA" id="ARBA00022989"/>
    </source>
</evidence>
<dbReference type="CDD" id="cd17503">
    <property type="entry name" value="MFS_LmrB_MDR_like"/>
    <property type="match status" value="1"/>
</dbReference>
<protein>
    <submittedName>
        <fullName evidence="10">MFS transporter</fullName>
    </submittedName>
</protein>
<keyword evidence="5 8" id="KW-0812">Transmembrane</keyword>
<comment type="similarity">
    <text evidence="2">Belongs to the major facilitator superfamily. EmrB family.</text>
</comment>
<feature type="transmembrane region" description="Helical" evidence="8">
    <location>
        <begin position="90"/>
        <end position="109"/>
    </location>
</feature>
<dbReference type="Proteomes" id="UP000077519">
    <property type="component" value="Unassembled WGS sequence"/>
</dbReference>
<dbReference type="InterPro" id="IPR036259">
    <property type="entry name" value="MFS_trans_sf"/>
</dbReference>
<accession>A0A177YGK4</accession>
<evidence type="ECO:0000256" key="8">
    <source>
        <dbReference type="SAM" id="Phobius"/>
    </source>
</evidence>
<feature type="transmembrane region" description="Helical" evidence="8">
    <location>
        <begin position="177"/>
        <end position="198"/>
    </location>
</feature>
<feature type="transmembrane region" description="Helical" evidence="8">
    <location>
        <begin position="210"/>
        <end position="229"/>
    </location>
</feature>
<dbReference type="GO" id="GO:0022857">
    <property type="term" value="F:transmembrane transporter activity"/>
    <property type="evidence" value="ECO:0007669"/>
    <property type="project" value="InterPro"/>
</dbReference>
<feature type="transmembrane region" description="Helical" evidence="8">
    <location>
        <begin position="372"/>
        <end position="390"/>
    </location>
</feature>
<organism evidence="10 11">
    <name type="scientific">Rhodococcoides kyotonense</name>
    <dbReference type="NCBI Taxonomy" id="398843"/>
    <lineage>
        <taxon>Bacteria</taxon>
        <taxon>Bacillati</taxon>
        <taxon>Actinomycetota</taxon>
        <taxon>Actinomycetes</taxon>
        <taxon>Mycobacteriales</taxon>
        <taxon>Nocardiaceae</taxon>
        <taxon>Rhodococcoides</taxon>
    </lineage>
</organism>
<comment type="subcellular location">
    <subcellularLocation>
        <location evidence="1">Cell membrane</location>
        <topology evidence="1">Multi-pass membrane protein</topology>
    </subcellularLocation>
</comment>
<dbReference type="InterPro" id="IPR011701">
    <property type="entry name" value="MFS"/>
</dbReference>
<dbReference type="PROSITE" id="PS50850">
    <property type="entry name" value="MFS"/>
    <property type="match status" value="1"/>
</dbReference>
<feature type="transmembrane region" description="Helical" evidence="8">
    <location>
        <begin position="121"/>
        <end position="140"/>
    </location>
</feature>
<feature type="transmembrane region" description="Helical" evidence="8">
    <location>
        <begin position="241"/>
        <end position="260"/>
    </location>
</feature>
<feature type="transmembrane region" description="Helical" evidence="8">
    <location>
        <begin position="63"/>
        <end position="83"/>
    </location>
</feature>
<keyword evidence="6 8" id="KW-1133">Transmembrane helix</keyword>
<reference evidence="10 11" key="1">
    <citation type="submission" date="2016-03" db="EMBL/GenBank/DDBJ databases">
        <title>Genome sequence of Rhodococcus kyotonensis KB10.</title>
        <authorList>
            <person name="Jeong H."/>
            <person name="Hong C.E."/>
            <person name="Jo S.H."/>
            <person name="Park J.M."/>
        </authorList>
    </citation>
    <scope>NUCLEOTIDE SEQUENCE [LARGE SCALE GENOMIC DNA]</scope>
    <source>
        <strain evidence="10 11">KB10</strain>
    </source>
</reference>
<dbReference type="RefSeq" id="WP_068425180.1">
    <property type="nucleotide sequence ID" value="NZ_LVHI01000012.1"/>
</dbReference>
<evidence type="ECO:0000259" key="9">
    <source>
        <dbReference type="PROSITE" id="PS50850"/>
    </source>
</evidence>
<feature type="transmembrane region" description="Helical" evidence="8">
    <location>
        <begin position="152"/>
        <end position="171"/>
    </location>
</feature>
<evidence type="ECO:0000256" key="1">
    <source>
        <dbReference type="ARBA" id="ARBA00004651"/>
    </source>
</evidence>
<dbReference type="PRINTS" id="PR01036">
    <property type="entry name" value="TCRTETB"/>
</dbReference>
<evidence type="ECO:0000313" key="10">
    <source>
        <dbReference type="EMBL" id="OAK54633.1"/>
    </source>
</evidence>
<feature type="transmembrane region" description="Helical" evidence="8">
    <location>
        <begin position="24"/>
        <end position="43"/>
    </location>
</feature>
<dbReference type="Gene3D" id="1.20.1250.20">
    <property type="entry name" value="MFS general substrate transporter like domains"/>
    <property type="match status" value="1"/>
</dbReference>
<feature type="domain" description="Major facilitator superfamily (MFS) profile" evidence="9">
    <location>
        <begin position="25"/>
        <end position="480"/>
    </location>
</feature>
<keyword evidence="3" id="KW-0813">Transport</keyword>
<dbReference type="AlphaFoldDB" id="A0A177YGK4"/>
<dbReference type="NCBIfam" id="TIGR00711">
    <property type="entry name" value="efflux_EmrB"/>
    <property type="match status" value="1"/>
</dbReference>
<keyword evidence="11" id="KW-1185">Reference proteome</keyword>
<dbReference type="Gene3D" id="1.20.1720.10">
    <property type="entry name" value="Multidrug resistance protein D"/>
    <property type="match status" value="1"/>
</dbReference>
<keyword evidence="7 8" id="KW-0472">Membrane</keyword>
<evidence type="ECO:0000256" key="7">
    <source>
        <dbReference type="ARBA" id="ARBA00023136"/>
    </source>
</evidence>
<comment type="caution">
    <text evidence="10">The sequence shown here is derived from an EMBL/GenBank/DDBJ whole genome shotgun (WGS) entry which is preliminary data.</text>
</comment>
<dbReference type="InterPro" id="IPR020846">
    <property type="entry name" value="MFS_dom"/>
</dbReference>
<keyword evidence="4" id="KW-1003">Cell membrane</keyword>
<evidence type="ECO:0000256" key="3">
    <source>
        <dbReference type="ARBA" id="ARBA00022448"/>
    </source>
</evidence>
<feature type="transmembrane region" description="Helical" evidence="8">
    <location>
        <begin position="281"/>
        <end position="307"/>
    </location>
</feature>
<feature type="transmembrane region" description="Helical" evidence="8">
    <location>
        <begin position="348"/>
        <end position="366"/>
    </location>
</feature>
<sequence length="486" mass="50677">MDTQAIDSTTGQHSAEPLTSANRLLIGVLVVASFVMILNETIMSVALPRLMVDLSITASTAQWLTTGFMLTMAVVIPVTGFLFQRFTLRQVFVAAMGLFSVGTLLAASAPGFELLLAGRVVQASGTAVMLPLLMNTVLNLVPAENRGRMMGVISIVIAVAPAIGPTISGIILDALDWRWMFWLVLPIALVAFAVGSALVKNVTATSKTSFDAVSVVLSALAFGGLIYGLSSIGHSAEESSVPVWIPLLVGAVALVVFVLRQIKRQESGRALLDLRPFATPTFSIGLGMLAISMMALFGALILLPLYLQNIRGLDTLTTGLMLLPGGLLMGALAPFVGRAFDRIGPRPLVIPGIVVVSAALWLMTLLDAQSPLPMVVGIHCLMTAGLATVMTPMMTSSLGSLPPQLYSHGSAIFNTLQQVAGAAGTALFVTVMTTTTTSRISSGTAELAANEAGIHTAFLVGGVVSLLAVAASFFVRPAAPPVRANV</sequence>
<proteinExistence type="inferred from homology"/>
<dbReference type="PANTHER" id="PTHR42718:SF9">
    <property type="entry name" value="MAJOR FACILITATOR SUPERFAMILY MULTIDRUG TRANSPORTER MFSC"/>
    <property type="match status" value="1"/>
</dbReference>
<dbReference type="Pfam" id="PF07690">
    <property type="entry name" value="MFS_1"/>
    <property type="match status" value="1"/>
</dbReference>
<dbReference type="InterPro" id="IPR004638">
    <property type="entry name" value="EmrB-like"/>
</dbReference>
<feature type="transmembrane region" description="Helical" evidence="8">
    <location>
        <begin position="319"/>
        <end position="336"/>
    </location>
</feature>